<feature type="compositionally biased region" description="Basic and acidic residues" evidence="1">
    <location>
        <begin position="1"/>
        <end position="23"/>
    </location>
</feature>
<reference evidence="2" key="1">
    <citation type="journal article" date="2014" name="Int. J. Syst. Evol. Microbiol.">
        <title>Complete genome sequence of Corynebacterium casei LMG S-19264T (=DSM 44701T), isolated from a smear-ripened cheese.</title>
        <authorList>
            <consortium name="US DOE Joint Genome Institute (JGI-PGF)"/>
            <person name="Walter F."/>
            <person name="Albersmeier A."/>
            <person name="Kalinowski J."/>
            <person name="Ruckert C."/>
        </authorList>
    </citation>
    <scope>NUCLEOTIDE SEQUENCE</scope>
    <source>
        <strain evidence="2">JCM 4988</strain>
    </source>
</reference>
<evidence type="ECO:0000313" key="3">
    <source>
        <dbReference type="Proteomes" id="UP000630936"/>
    </source>
</evidence>
<evidence type="ECO:0000313" key="2">
    <source>
        <dbReference type="EMBL" id="GGZ18302.1"/>
    </source>
</evidence>
<keyword evidence="3" id="KW-1185">Reference proteome</keyword>
<comment type="caution">
    <text evidence="2">The sequence shown here is derived from an EMBL/GenBank/DDBJ whole genome shotgun (WGS) entry which is preliminary data.</text>
</comment>
<organism evidence="2 3">
    <name type="scientific">Streptomyces inusitatus</name>
    <dbReference type="NCBI Taxonomy" id="68221"/>
    <lineage>
        <taxon>Bacteria</taxon>
        <taxon>Bacillati</taxon>
        <taxon>Actinomycetota</taxon>
        <taxon>Actinomycetes</taxon>
        <taxon>Kitasatosporales</taxon>
        <taxon>Streptomycetaceae</taxon>
        <taxon>Streptomyces</taxon>
    </lineage>
</organism>
<dbReference type="Proteomes" id="UP000630936">
    <property type="component" value="Unassembled WGS sequence"/>
</dbReference>
<dbReference type="EMBL" id="BMWG01000002">
    <property type="protein sequence ID" value="GGZ18302.1"/>
    <property type="molecule type" value="Genomic_DNA"/>
</dbReference>
<name>A0A918ULC8_9ACTN</name>
<feature type="region of interest" description="Disordered" evidence="1">
    <location>
        <begin position="1"/>
        <end position="30"/>
    </location>
</feature>
<proteinExistence type="predicted"/>
<sequence length="149" mass="16233">MCHIGEKGDGESGRVQARGEHSTTRGIHVSPSEIHKGFDSVVAVGPFPALRLLKPGFRVCQWAPELAFERFQNDSPDLFPRLRPGKPVRNGGLLVLQLHPNLGTRSIYRVGELSARPSGLLKQSLKSRVALVQRGPGHINSPPVHGFHG</sequence>
<gene>
    <name evidence="2" type="ORF">GCM10010387_08470</name>
</gene>
<dbReference type="AlphaFoldDB" id="A0A918ULC8"/>
<accession>A0A918ULC8</accession>
<reference evidence="2" key="2">
    <citation type="submission" date="2020-09" db="EMBL/GenBank/DDBJ databases">
        <authorList>
            <person name="Sun Q."/>
            <person name="Ohkuma M."/>
        </authorList>
    </citation>
    <scope>NUCLEOTIDE SEQUENCE</scope>
    <source>
        <strain evidence="2">JCM 4988</strain>
    </source>
</reference>
<protein>
    <submittedName>
        <fullName evidence="2">Uncharacterized protein</fullName>
    </submittedName>
</protein>
<evidence type="ECO:0000256" key="1">
    <source>
        <dbReference type="SAM" id="MobiDB-lite"/>
    </source>
</evidence>